<dbReference type="Gene3D" id="3.30.70.260">
    <property type="match status" value="1"/>
</dbReference>
<dbReference type="SUPFAM" id="SSF51735">
    <property type="entry name" value="NAD(P)-binding Rossmann-fold domains"/>
    <property type="match status" value="1"/>
</dbReference>
<evidence type="ECO:0000313" key="14">
    <source>
        <dbReference type="Proteomes" id="UP001297600"/>
    </source>
</evidence>
<evidence type="ECO:0000256" key="6">
    <source>
        <dbReference type="ARBA" id="ARBA00022605"/>
    </source>
</evidence>
<gene>
    <name evidence="13" type="ORF">MAF45_10425</name>
</gene>
<evidence type="ECO:0000256" key="9">
    <source>
        <dbReference type="ARBA" id="ARBA00023002"/>
    </source>
</evidence>
<feature type="domain" description="ACT" evidence="12">
    <location>
        <begin position="355"/>
        <end position="431"/>
    </location>
</feature>
<evidence type="ECO:0000313" key="13">
    <source>
        <dbReference type="EMBL" id="MCG5031850.1"/>
    </source>
</evidence>
<evidence type="ECO:0000256" key="1">
    <source>
        <dbReference type="ARBA" id="ARBA00005056"/>
    </source>
</evidence>
<dbReference type="Pfam" id="PF01842">
    <property type="entry name" value="ACT"/>
    <property type="match status" value="1"/>
</dbReference>
<sequence length="436" mass="46557">MEAIKIGLAGAGTVGGGVVRVLARNREQITARAGASILVQRAICRHPENRSDLAPFVGELGLDWHALIDDPEISIVVEAMGGIEPARSLILAAIDAGKHVVTANKALLAKHGNEIFAAAARKGVIVGFEAAVAGGVPIIKALRESLVANRIESVVGIINGTSNYILTCMRKEHISFDEALRRAQEMGYAEADPSFDIDGIDSAHKLSILSSIAFGGPISFDKAYIEGIRGLQSLDIEYAEELGYRVKLLGITKRRGNGIELRVHPALVPERRLLAHVGGVMNAVVVKGDAVGSTLYYGRGAGSEPTASSIIADIVDVVRLIGVSANHQVPPLGYRVANEEYLPVLPMGETVCSFYMRIHVKDSPGVLADVSRVFADMGISIEALTQREARVGDSSTSIVLMTHTAREDAVQEAIKRIEALDSVTGRVILLRKEELN</sequence>
<dbReference type="SUPFAM" id="SSF55021">
    <property type="entry name" value="ACT-like"/>
    <property type="match status" value="1"/>
</dbReference>
<dbReference type="Proteomes" id="UP001297600">
    <property type="component" value="Unassembled WGS sequence"/>
</dbReference>
<protein>
    <recommendedName>
        <fullName evidence="5">Homoserine dehydrogenase</fullName>
        <ecNumber evidence="4">1.1.1.3</ecNumber>
    </recommendedName>
</protein>
<comment type="pathway">
    <text evidence="1">Amino-acid biosynthesis; L-threonine biosynthesis; L-threonine from L-aspartate: step 3/5.</text>
</comment>
<keyword evidence="14" id="KW-1185">Reference proteome</keyword>
<evidence type="ECO:0000256" key="8">
    <source>
        <dbReference type="ARBA" id="ARBA00022857"/>
    </source>
</evidence>
<dbReference type="InterPro" id="IPR019811">
    <property type="entry name" value="HDH_CS"/>
</dbReference>
<dbReference type="EC" id="1.1.1.3" evidence="4"/>
<keyword evidence="9" id="KW-0560">Oxidoreductase</keyword>
<dbReference type="NCBIfam" id="NF004976">
    <property type="entry name" value="PRK06349.1"/>
    <property type="match status" value="1"/>
</dbReference>
<dbReference type="PANTHER" id="PTHR43331:SF1">
    <property type="entry name" value="HOMOSERINE DEHYDROGENASE"/>
    <property type="match status" value="1"/>
</dbReference>
<dbReference type="InterPro" id="IPR005106">
    <property type="entry name" value="Asp/hSer_DH_NAD-bd"/>
</dbReference>
<evidence type="ECO:0000256" key="2">
    <source>
        <dbReference type="ARBA" id="ARBA00005062"/>
    </source>
</evidence>
<dbReference type="InterPro" id="IPR016204">
    <property type="entry name" value="HDH"/>
</dbReference>
<evidence type="ECO:0000256" key="11">
    <source>
        <dbReference type="RuleBase" id="RU004171"/>
    </source>
</evidence>
<dbReference type="InterPro" id="IPR001342">
    <property type="entry name" value="HDH_cat"/>
</dbReference>
<dbReference type="PANTHER" id="PTHR43331">
    <property type="entry name" value="HOMOSERINE DEHYDROGENASE"/>
    <property type="match status" value="1"/>
</dbReference>
<proteinExistence type="inferred from homology"/>
<dbReference type="SUPFAM" id="SSF55347">
    <property type="entry name" value="Glyceraldehyde-3-phosphate dehydrogenase-like, C-terminal domain"/>
    <property type="match status" value="1"/>
</dbReference>
<evidence type="ECO:0000256" key="4">
    <source>
        <dbReference type="ARBA" id="ARBA00013213"/>
    </source>
</evidence>
<evidence type="ECO:0000256" key="5">
    <source>
        <dbReference type="ARBA" id="ARBA00013376"/>
    </source>
</evidence>
<evidence type="ECO:0000259" key="12">
    <source>
        <dbReference type="PROSITE" id="PS51671"/>
    </source>
</evidence>
<keyword evidence="7" id="KW-0791">Threonine biosynthesis</keyword>
<dbReference type="EMBL" id="JAKNCT010000014">
    <property type="protein sequence ID" value="MCG5031850.1"/>
    <property type="molecule type" value="Genomic_DNA"/>
</dbReference>
<keyword evidence="6" id="KW-0028">Amino-acid biosynthesis</keyword>
<dbReference type="RefSeq" id="WP_237980460.1">
    <property type="nucleotide sequence ID" value="NZ_JAKNCT010000014.1"/>
</dbReference>
<dbReference type="Pfam" id="PF03447">
    <property type="entry name" value="NAD_binding_3"/>
    <property type="match status" value="1"/>
</dbReference>
<dbReference type="Gene3D" id="3.30.360.10">
    <property type="entry name" value="Dihydrodipicolinate Reductase, domain 2"/>
    <property type="match status" value="1"/>
</dbReference>
<keyword evidence="10" id="KW-0486">Methionine biosynthesis</keyword>
<evidence type="ECO:0000256" key="3">
    <source>
        <dbReference type="ARBA" id="ARBA00006753"/>
    </source>
</evidence>
<keyword evidence="8" id="KW-0521">NADP</keyword>
<dbReference type="InterPro" id="IPR045865">
    <property type="entry name" value="ACT-like_dom_sf"/>
</dbReference>
<dbReference type="InterPro" id="IPR002912">
    <property type="entry name" value="ACT_dom"/>
</dbReference>
<accession>A0ABS9MTA4</accession>
<comment type="pathway">
    <text evidence="2">Amino-acid biosynthesis; L-methionine biosynthesis via de novo pathway; L-homoserine from L-aspartate: step 3/3.</text>
</comment>
<organism evidence="13 14">
    <name type="scientific">Mesosutterella porci</name>
    <dbReference type="NCBI Taxonomy" id="2915351"/>
    <lineage>
        <taxon>Bacteria</taxon>
        <taxon>Pseudomonadati</taxon>
        <taxon>Pseudomonadota</taxon>
        <taxon>Betaproteobacteria</taxon>
        <taxon>Burkholderiales</taxon>
        <taxon>Sutterellaceae</taxon>
        <taxon>Mesosutterella</taxon>
    </lineage>
</organism>
<dbReference type="CDD" id="cd04881">
    <property type="entry name" value="ACT_HSDH-Hom"/>
    <property type="match status" value="1"/>
</dbReference>
<dbReference type="PROSITE" id="PS01042">
    <property type="entry name" value="HOMOSER_DHGENASE"/>
    <property type="match status" value="1"/>
</dbReference>
<dbReference type="InterPro" id="IPR036291">
    <property type="entry name" value="NAD(P)-bd_dom_sf"/>
</dbReference>
<comment type="similarity">
    <text evidence="3 11">Belongs to the homoserine dehydrogenase family.</text>
</comment>
<name>A0ABS9MTA4_9BURK</name>
<dbReference type="PROSITE" id="PS51671">
    <property type="entry name" value="ACT"/>
    <property type="match status" value="1"/>
</dbReference>
<dbReference type="Gene3D" id="3.40.50.720">
    <property type="entry name" value="NAD(P)-binding Rossmann-like Domain"/>
    <property type="match status" value="1"/>
</dbReference>
<dbReference type="Pfam" id="PF00742">
    <property type="entry name" value="Homoserine_dh"/>
    <property type="match status" value="1"/>
</dbReference>
<comment type="caution">
    <text evidence="13">The sequence shown here is derived from an EMBL/GenBank/DDBJ whole genome shotgun (WGS) entry which is preliminary data.</text>
</comment>
<reference evidence="13 14" key="1">
    <citation type="submission" date="2022-02" db="EMBL/GenBank/DDBJ databases">
        <title>Mesosutterella porci, a novel member of the family Sutterellaceae from pig feces.</title>
        <authorList>
            <person name="Wylensek D."/>
            <person name="Clavel T."/>
        </authorList>
    </citation>
    <scope>NUCLEOTIDE SEQUENCE [LARGE SCALE GENOMIC DNA]</scope>
    <source>
        <strain evidence="14">oilRF-744-wt-GAM-9</strain>
    </source>
</reference>
<evidence type="ECO:0000256" key="7">
    <source>
        <dbReference type="ARBA" id="ARBA00022697"/>
    </source>
</evidence>
<dbReference type="PIRSF" id="PIRSF000098">
    <property type="entry name" value="Homoser_dehydrog"/>
    <property type="match status" value="1"/>
</dbReference>
<evidence type="ECO:0000256" key="10">
    <source>
        <dbReference type="ARBA" id="ARBA00023167"/>
    </source>
</evidence>